<comment type="caution">
    <text evidence="3">The sequence shown here is derived from an EMBL/GenBank/DDBJ whole genome shotgun (WGS) entry which is preliminary data.</text>
</comment>
<dbReference type="EMBL" id="WTYH01000001">
    <property type="protein sequence ID" value="MXO94664.1"/>
    <property type="molecule type" value="Genomic_DNA"/>
</dbReference>
<dbReference type="SUPFAM" id="SSF55174">
    <property type="entry name" value="Alpha-L RNA-binding motif"/>
    <property type="match status" value="1"/>
</dbReference>
<evidence type="ECO:0000313" key="3">
    <source>
        <dbReference type="EMBL" id="MXO94664.1"/>
    </source>
</evidence>
<dbReference type="Pfam" id="PF01479">
    <property type="entry name" value="S4"/>
    <property type="match status" value="1"/>
</dbReference>
<keyword evidence="4" id="KW-1185">Reference proteome</keyword>
<name>A0A845A4U7_9SPHN</name>
<evidence type="ECO:0000313" key="4">
    <source>
        <dbReference type="Proteomes" id="UP000460626"/>
    </source>
</evidence>
<reference evidence="3 4" key="1">
    <citation type="submission" date="2019-12" db="EMBL/GenBank/DDBJ databases">
        <title>Genomic-based taxomic classification of the family Erythrobacteraceae.</title>
        <authorList>
            <person name="Xu L."/>
        </authorList>
    </citation>
    <scope>NUCLEOTIDE SEQUENCE [LARGE SCALE GENOMIC DNA]</scope>
    <source>
        <strain evidence="3 4">RC4-10-4</strain>
    </source>
</reference>
<dbReference type="GO" id="GO:0003723">
    <property type="term" value="F:RNA binding"/>
    <property type="evidence" value="ECO:0007669"/>
    <property type="project" value="UniProtKB-KW"/>
</dbReference>
<organism evidence="3 4">
    <name type="scientific">Aurantiacibacter arachoides</name>
    <dbReference type="NCBI Taxonomy" id="1850444"/>
    <lineage>
        <taxon>Bacteria</taxon>
        <taxon>Pseudomonadati</taxon>
        <taxon>Pseudomonadota</taxon>
        <taxon>Alphaproteobacteria</taxon>
        <taxon>Sphingomonadales</taxon>
        <taxon>Erythrobacteraceae</taxon>
        <taxon>Aurantiacibacter</taxon>
    </lineage>
</organism>
<dbReference type="InterPro" id="IPR036986">
    <property type="entry name" value="S4_RNA-bd_sf"/>
</dbReference>
<dbReference type="InterPro" id="IPR002942">
    <property type="entry name" value="S4_RNA-bd"/>
</dbReference>
<evidence type="ECO:0000259" key="2">
    <source>
        <dbReference type="SMART" id="SM00363"/>
    </source>
</evidence>
<dbReference type="Proteomes" id="UP000460626">
    <property type="component" value="Unassembled WGS sequence"/>
</dbReference>
<dbReference type="Gene3D" id="3.10.290.10">
    <property type="entry name" value="RNA-binding S4 domain"/>
    <property type="match status" value="1"/>
</dbReference>
<dbReference type="RefSeq" id="WP_131451280.1">
    <property type="nucleotide sequence ID" value="NZ_BMJK01000001.1"/>
</dbReference>
<proteinExistence type="predicted"/>
<keyword evidence="1" id="KW-0694">RNA-binding</keyword>
<evidence type="ECO:0000256" key="1">
    <source>
        <dbReference type="PROSITE-ProRule" id="PRU00182"/>
    </source>
</evidence>
<dbReference type="SMART" id="SM00363">
    <property type="entry name" value="S4"/>
    <property type="match status" value="1"/>
</dbReference>
<dbReference type="AlphaFoldDB" id="A0A845A4U7"/>
<dbReference type="OrthoDB" id="9797176at2"/>
<protein>
    <submittedName>
        <fullName evidence="3">RNA-binding S4 domain-containing protein</fullName>
    </submittedName>
</protein>
<sequence length="82" mass="9396">MRLDLLLCRLRFAKSRNVAQRWILEGHMRLNGQRVMRPDCAIKAGDVLTLPLPRGVRLIAIDALPIRRGPAGEAQRHYREAQ</sequence>
<dbReference type="CDD" id="cd00165">
    <property type="entry name" value="S4"/>
    <property type="match status" value="1"/>
</dbReference>
<gene>
    <name evidence="3" type="ORF">GRI62_13755</name>
</gene>
<feature type="domain" description="RNA-binding S4" evidence="2">
    <location>
        <begin position="1"/>
        <end position="65"/>
    </location>
</feature>
<accession>A0A845A4U7</accession>
<dbReference type="PROSITE" id="PS50889">
    <property type="entry name" value="S4"/>
    <property type="match status" value="1"/>
</dbReference>